<sequence length="304" mass="35349">MDKERAYFPRNSLVYQNGARSFVNTIQAKEENPEKIICPCKDCLNMRYQTSNVVYDHLIEFGFDPTYNNWVWHGEMSNSSIHHEDVEMPDMYRMYRDAYFQDDGVVEPTHEREQIDRKYPSFASDPRNLRLALSTDGFNPFGDLSSRYSCWPVMLVTNYNLPPSLCMMKDNMIFSLLISGPKQPGNDIDVYLEPLIDDLKELWNNGVEVYDSFSKSMFNLKAILMWTISDYPAYGNLSGHPTKGRVACPICGVNTCSLWLDSSHKFAFMGHRRFLVHNHPFRTTEEWYDGKEEHGVKPRMLNGL</sequence>
<dbReference type="PANTHER" id="PTHR10775">
    <property type="entry name" value="OS08G0208400 PROTEIN"/>
    <property type="match status" value="1"/>
</dbReference>
<gene>
    <name evidence="3 4" type="primary">LOC110760325</name>
</gene>
<dbReference type="Pfam" id="PF13963">
    <property type="entry name" value="Transpos_assoc"/>
    <property type="match status" value="1"/>
</dbReference>
<dbReference type="RefSeq" id="XP_021818266.1">
    <property type="nucleotide sequence ID" value="XM_021962574.1"/>
</dbReference>
<feature type="domain" description="Transposase-associated" evidence="1">
    <location>
        <begin position="11"/>
        <end position="75"/>
    </location>
</feature>
<dbReference type="InterPro" id="IPR029480">
    <property type="entry name" value="Transpos_assoc"/>
</dbReference>
<dbReference type="KEGG" id="pavi:110760325"/>
<reference evidence="3 4" key="1">
    <citation type="submission" date="2025-04" db="UniProtKB">
        <authorList>
            <consortium name="RefSeq"/>
        </authorList>
    </citation>
    <scope>IDENTIFICATION</scope>
</reference>
<dbReference type="GeneID" id="110760325"/>
<evidence type="ECO:0000313" key="2">
    <source>
        <dbReference type="Proteomes" id="UP000515124"/>
    </source>
</evidence>
<dbReference type="RefSeq" id="XP_021818267.1">
    <property type="nucleotide sequence ID" value="XM_021962575.1"/>
</dbReference>
<dbReference type="InterPro" id="IPR004242">
    <property type="entry name" value="Transposase_21"/>
</dbReference>
<dbReference type="Proteomes" id="UP000515124">
    <property type="component" value="Unplaced"/>
</dbReference>
<dbReference type="Pfam" id="PF02992">
    <property type="entry name" value="Transposase_21"/>
    <property type="match status" value="1"/>
</dbReference>
<proteinExistence type="predicted"/>
<protein>
    <submittedName>
        <fullName evidence="3 4">Uncharacterized protein LOC110760325</fullName>
    </submittedName>
</protein>
<evidence type="ECO:0000313" key="3">
    <source>
        <dbReference type="RefSeq" id="XP_021818266.1"/>
    </source>
</evidence>
<accession>A0A6P5SX99</accession>
<dbReference type="AlphaFoldDB" id="A0A6P5SX99"/>
<dbReference type="PANTHER" id="PTHR10775:SF166">
    <property type="entry name" value="OS04G0146034 PROTEIN"/>
    <property type="match status" value="1"/>
</dbReference>
<evidence type="ECO:0000259" key="1">
    <source>
        <dbReference type="Pfam" id="PF13963"/>
    </source>
</evidence>
<organism evidence="2 3">
    <name type="scientific">Prunus avium</name>
    <name type="common">Cherry</name>
    <name type="synonym">Cerasus avium</name>
    <dbReference type="NCBI Taxonomy" id="42229"/>
    <lineage>
        <taxon>Eukaryota</taxon>
        <taxon>Viridiplantae</taxon>
        <taxon>Streptophyta</taxon>
        <taxon>Embryophyta</taxon>
        <taxon>Tracheophyta</taxon>
        <taxon>Spermatophyta</taxon>
        <taxon>Magnoliopsida</taxon>
        <taxon>eudicotyledons</taxon>
        <taxon>Gunneridae</taxon>
        <taxon>Pentapetalae</taxon>
        <taxon>rosids</taxon>
        <taxon>fabids</taxon>
        <taxon>Rosales</taxon>
        <taxon>Rosaceae</taxon>
        <taxon>Amygdaloideae</taxon>
        <taxon>Amygdaleae</taxon>
        <taxon>Prunus</taxon>
    </lineage>
</organism>
<name>A0A6P5SX99_PRUAV</name>
<keyword evidence="2" id="KW-1185">Reference proteome</keyword>
<evidence type="ECO:0000313" key="4">
    <source>
        <dbReference type="RefSeq" id="XP_021818267.1"/>
    </source>
</evidence>